<dbReference type="Pfam" id="PF00512">
    <property type="entry name" value="HisKA"/>
    <property type="match status" value="1"/>
</dbReference>
<dbReference type="EMBL" id="JADEWN010000052">
    <property type="protein sequence ID" value="MBE9192338.1"/>
    <property type="molecule type" value="Genomic_DNA"/>
</dbReference>
<evidence type="ECO:0000259" key="6">
    <source>
        <dbReference type="PROSITE" id="PS50110"/>
    </source>
</evidence>
<evidence type="ECO:0000256" key="5">
    <source>
        <dbReference type="PROSITE-ProRule" id="PRU00169"/>
    </source>
</evidence>
<dbReference type="SUPFAM" id="SSF52172">
    <property type="entry name" value="CheY-like"/>
    <property type="match status" value="1"/>
</dbReference>
<protein>
    <recommendedName>
        <fullName evidence="2">histidine kinase</fullName>
        <ecNumber evidence="2">2.7.13.3</ecNumber>
    </recommendedName>
</protein>
<dbReference type="PROSITE" id="PS50110">
    <property type="entry name" value="RESPONSE_REGULATORY"/>
    <property type="match status" value="1"/>
</dbReference>
<sequence>MENDNSTQLALISYLQHKLRTPINAIIGYSEMLLEEIATDSNSSITSKLKQIFSCGSQLLTLINKHLDPAYLATNSHFTIVTVIEILPLELEPPLKIVIDCCEHLLKQATAELITDVDKICTATQSLLSTIYNITSIVERYFQLHNIKTVGKNSYLELTTSIKKDFITDAIYLEERQKKPAERSGHILIVDDNESNRDLLSRLIIAQGYTVTTAANGLQAIQMIKTANYDLILLDILMPEVNGYEVLQWLREQFRHIPAIAISSKAEIDSVVKCIEMGAEDYLTKPFNSILLRARLEACLEKNACAIAK</sequence>
<dbReference type="SMART" id="SM00388">
    <property type="entry name" value="HisKA"/>
    <property type="match status" value="1"/>
</dbReference>
<accession>A0ABR9UYK4</accession>
<feature type="domain" description="Response regulatory" evidence="6">
    <location>
        <begin position="186"/>
        <end position="300"/>
    </location>
</feature>
<keyword evidence="4" id="KW-0902">Two-component regulatory system</keyword>
<evidence type="ECO:0000313" key="7">
    <source>
        <dbReference type="EMBL" id="MBE9192338.1"/>
    </source>
</evidence>
<dbReference type="Gene3D" id="1.10.287.130">
    <property type="match status" value="1"/>
</dbReference>
<evidence type="ECO:0000256" key="1">
    <source>
        <dbReference type="ARBA" id="ARBA00000085"/>
    </source>
</evidence>
<keyword evidence="8" id="KW-1185">Reference proteome</keyword>
<comment type="caution">
    <text evidence="7">The sequence shown here is derived from an EMBL/GenBank/DDBJ whole genome shotgun (WGS) entry which is preliminary data.</text>
</comment>
<comment type="catalytic activity">
    <reaction evidence="1">
        <text>ATP + protein L-histidine = ADP + protein N-phospho-L-histidine.</text>
        <dbReference type="EC" id="2.7.13.3"/>
    </reaction>
</comment>
<reference evidence="7 8" key="1">
    <citation type="submission" date="2020-10" db="EMBL/GenBank/DDBJ databases">
        <authorList>
            <person name="Castelo-Branco R."/>
            <person name="Eusebio N."/>
            <person name="Adriana R."/>
            <person name="Vieira A."/>
            <person name="Brugerolle De Fraissinette N."/>
            <person name="Rezende De Castro R."/>
            <person name="Schneider M.P."/>
            <person name="Vasconcelos V."/>
            <person name="Leao P.N."/>
        </authorList>
    </citation>
    <scope>NUCLEOTIDE SEQUENCE [LARGE SCALE GENOMIC DNA]</scope>
    <source>
        <strain evidence="7 8">LEGE 06123</strain>
    </source>
</reference>
<organism evidence="7 8">
    <name type="scientific">Gloeocapsopsis crepidinum LEGE 06123</name>
    <dbReference type="NCBI Taxonomy" id="588587"/>
    <lineage>
        <taxon>Bacteria</taxon>
        <taxon>Bacillati</taxon>
        <taxon>Cyanobacteriota</taxon>
        <taxon>Cyanophyceae</taxon>
        <taxon>Oscillatoriophycideae</taxon>
        <taxon>Chroococcales</taxon>
        <taxon>Chroococcaceae</taxon>
        <taxon>Gloeocapsopsis</taxon>
    </lineage>
</organism>
<keyword evidence="3 5" id="KW-0597">Phosphoprotein</keyword>
<dbReference type="Proteomes" id="UP000651156">
    <property type="component" value="Unassembled WGS sequence"/>
</dbReference>
<gene>
    <name evidence="7" type="ORF">IQ230_18680</name>
</gene>
<dbReference type="EC" id="2.7.13.3" evidence="2"/>
<name>A0ABR9UYK4_9CHRO</name>
<dbReference type="InterPro" id="IPR011006">
    <property type="entry name" value="CheY-like_superfamily"/>
</dbReference>
<dbReference type="PANTHER" id="PTHR45339">
    <property type="entry name" value="HYBRID SIGNAL TRANSDUCTION HISTIDINE KINASE J"/>
    <property type="match status" value="1"/>
</dbReference>
<dbReference type="CDD" id="cd00082">
    <property type="entry name" value="HisKA"/>
    <property type="match status" value="1"/>
</dbReference>
<evidence type="ECO:0000256" key="2">
    <source>
        <dbReference type="ARBA" id="ARBA00012438"/>
    </source>
</evidence>
<evidence type="ECO:0000256" key="3">
    <source>
        <dbReference type="ARBA" id="ARBA00022553"/>
    </source>
</evidence>
<evidence type="ECO:0000256" key="4">
    <source>
        <dbReference type="ARBA" id="ARBA00023012"/>
    </source>
</evidence>
<dbReference type="InterPro" id="IPR003661">
    <property type="entry name" value="HisK_dim/P_dom"/>
</dbReference>
<dbReference type="CDD" id="cd00156">
    <property type="entry name" value="REC"/>
    <property type="match status" value="1"/>
</dbReference>
<dbReference type="Pfam" id="PF00072">
    <property type="entry name" value="Response_reg"/>
    <property type="match status" value="1"/>
</dbReference>
<dbReference type="InterPro" id="IPR001789">
    <property type="entry name" value="Sig_transdc_resp-reg_receiver"/>
</dbReference>
<dbReference type="RefSeq" id="WP_193933769.1">
    <property type="nucleotide sequence ID" value="NZ_CAWPMZ010000088.1"/>
</dbReference>
<dbReference type="SMART" id="SM00448">
    <property type="entry name" value="REC"/>
    <property type="match status" value="1"/>
</dbReference>
<dbReference type="SUPFAM" id="SSF47384">
    <property type="entry name" value="Homodimeric domain of signal transducing histidine kinase"/>
    <property type="match status" value="1"/>
</dbReference>
<dbReference type="Gene3D" id="3.40.50.2300">
    <property type="match status" value="1"/>
</dbReference>
<proteinExistence type="predicted"/>
<evidence type="ECO:0000313" key="8">
    <source>
        <dbReference type="Proteomes" id="UP000651156"/>
    </source>
</evidence>
<dbReference type="PANTHER" id="PTHR45339:SF1">
    <property type="entry name" value="HYBRID SIGNAL TRANSDUCTION HISTIDINE KINASE J"/>
    <property type="match status" value="1"/>
</dbReference>
<dbReference type="InterPro" id="IPR036097">
    <property type="entry name" value="HisK_dim/P_sf"/>
</dbReference>
<feature type="modified residue" description="4-aspartylphosphate" evidence="5">
    <location>
        <position position="235"/>
    </location>
</feature>